<dbReference type="Pfam" id="PF13580">
    <property type="entry name" value="SIS_2"/>
    <property type="match status" value="1"/>
</dbReference>
<accession>A0A6N8U291</accession>
<dbReference type="SUPFAM" id="SSF53697">
    <property type="entry name" value="SIS domain"/>
    <property type="match status" value="1"/>
</dbReference>
<reference evidence="2 3" key="2">
    <citation type="submission" date="2020-01" db="EMBL/GenBank/DDBJ databases">
        <title>Clostridiaceae sp. nov. isolated from the gut of human by culturomics.</title>
        <authorList>
            <person name="Chang Y."/>
        </authorList>
    </citation>
    <scope>NUCLEOTIDE SEQUENCE [LARGE SCALE GENOMIC DNA]</scope>
    <source>
        <strain evidence="2 3">DONG20-135</strain>
    </source>
</reference>
<dbReference type="EMBL" id="WUUQ01000001">
    <property type="protein sequence ID" value="MXQ72436.1"/>
    <property type="molecule type" value="Genomic_DNA"/>
</dbReference>
<evidence type="ECO:0000313" key="2">
    <source>
        <dbReference type="EMBL" id="MXQ72436.1"/>
    </source>
</evidence>
<dbReference type="Gene3D" id="3.40.50.10490">
    <property type="entry name" value="Glucose-6-phosphate isomerase like protein, domain 1"/>
    <property type="match status" value="1"/>
</dbReference>
<dbReference type="PANTHER" id="PTHR30390:SF7">
    <property type="entry name" value="PHOSPHOHEPTOSE ISOMERASE"/>
    <property type="match status" value="1"/>
</dbReference>
<name>A0A6N8U291_9FIRM</name>
<sequence>MKFSYLDEIRRLIDVIERQEQASMETAVNCISDAILNKHAIFTFGASHAGILSEELYYRAGGLVVMNPIFGRELMLDTTPITQTSRMERLVGYGTALIEKTPIQADDVLIIHSVSGRNPVSIEAAMKAKERGAKVICITNLAYSKTVSSRHPSGKNLYEISDIILDNHGEKGDACVAIEGLDQKVSPTSTVIGAAILNSIVAAVTQKLVDAGLEIPPIFYSANIDGGDEKNRKIFEEYRDQIHYKF</sequence>
<organism evidence="2 3">
    <name type="scientific">Copranaerobaculum intestinale</name>
    <dbReference type="NCBI Taxonomy" id="2692629"/>
    <lineage>
        <taxon>Bacteria</taxon>
        <taxon>Bacillati</taxon>
        <taxon>Bacillota</taxon>
        <taxon>Erysipelotrichia</taxon>
        <taxon>Erysipelotrichales</taxon>
        <taxon>Erysipelotrichaceae</taxon>
        <taxon>Copranaerobaculum</taxon>
    </lineage>
</organism>
<dbReference type="GO" id="GO:0097367">
    <property type="term" value="F:carbohydrate derivative binding"/>
    <property type="evidence" value="ECO:0007669"/>
    <property type="project" value="InterPro"/>
</dbReference>
<dbReference type="GO" id="GO:1901135">
    <property type="term" value="P:carbohydrate derivative metabolic process"/>
    <property type="evidence" value="ECO:0007669"/>
    <property type="project" value="InterPro"/>
</dbReference>
<evidence type="ECO:0000313" key="3">
    <source>
        <dbReference type="Proteomes" id="UP000434036"/>
    </source>
</evidence>
<keyword evidence="3" id="KW-1185">Reference proteome</keyword>
<dbReference type="InterPro" id="IPR035472">
    <property type="entry name" value="RpiR-like_SIS"/>
</dbReference>
<dbReference type="AlphaFoldDB" id="A0A6N8U291"/>
<dbReference type="NCBIfam" id="NF002805">
    <property type="entry name" value="PRK02947.1"/>
    <property type="match status" value="1"/>
</dbReference>
<dbReference type="CDD" id="cd05013">
    <property type="entry name" value="SIS_RpiR"/>
    <property type="match status" value="1"/>
</dbReference>
<dbReference type="Proteomes" id="UP000434036">
    <property type="component" value="Unassembled WGS sequence"/>
</dbReference>
<dbReference type="GO" id="GO:0016853">
    <property type="term" value="F:isomerase activity"/>
    <property type="evidence" value="ECO:0007669"/>
    <property type="project" value="UniProtKB-KW"/>
</dbReference>
<keyword evidence="2" id="KW-0413">Isomerase</keyword>
<proteinExistence type="predicted"/>
<dbReference type="RefSeq" id="WP_160623935.1">
    <property type="nucleotide sequence ID" value="NZ_WUUQ01000001.1"/>
</dbReference>
<evidence type="ECO:0000259" key="1">
    <source>
        <dbReference type="PROSITE" id="PS51464"/>
    </source>
</evidence>
<reference evidence="2 3" key="1">
    <citation type="submission" date="2019-12" db="EMBL/GenBank/DDBJ databases">
        <authorList>
            <person name="Yang R."/>
        </authorList>
    </citation>
    <scope>NUCLEOTIDE SEQUENCE [LARGE SCALE GENOMIC DNA]</scope>
    <source>
        <strain evidence="2 3">DONG20-135</strain>
    </source>
</reference>
<protein>
    <submittedName>
        <fullName evidence="2">Sugar isomerase domain-containing protein</fullName>
    </submittedName>
</protein>
<gene>
    <name evidence="2" type="ORF">GSF08_00580</name>
</gene>
<dbReference type="InterPro" id="IPR050099">
    <property type="entry name" value="SIS_GmhA/DiaA_subfam"/>
</dbReference>
<dbReference type="InterPro" id="IPR001347">
    <property type="entry name" value="SIS_dom"/>
</dbReference>
<dbReference type="InterPro" id="IPR046348">
    <property type="entry name" value="SIS_dom_sf"/>
</dbReference>
<feature type="domain" description="SIS" evidence="1">
    <location>
        <begin position="31"/>
        <end position="214"/>
    </location>
</feature>
<dbReference type="PROSITE" id="PS51464">
    <property type="entry name" value="SIS"/>
    <property type="match status" value="1"/>
</dbReference>
<dbReference type="PANTHER" id="PTHR30390">
    <property type="entry name" value="SEDOHEPTULOSE 7-PHOSPHATE ISOMERASE / DNAA INITIATOR-ASSOCIATING FACTOR FOR REPLICATION INITIATION"/>
    <property type="match status" value="1"/>
</dbReference>
<comment type="caution">
    <text evidence="2">The sequence shown here is derived from an EMBL/GenBank/DDBJ whole genome shotgun (WGS) entry which is preliminary data.</text>
</comment>